<dbReference type="PANTHER" id="PTHR30629:SF2">
    <property type="entry name" value="PROPHAGE INTEGRASE INTS-RELATED"/>
    <property type="match status" value="1"/>
</dbReference>
<evidence type="ECO:0000259" key="7">
    <source>
        <dbReference type="PROSITE" id="PS51900"/>
    </source>
</evidence>
<sequence length="446" mass="49590">MQTLHDSVVRPTNVVALFPVQHPVAVERSAHRPLTDVAIKNAKPRHKPYRMYDSLGLYLEVTPGGAKLWRLKYRFAGKEKRISFGKYPETGLEKARKKRNAARELLSDDVDPSADRQASEAAKLENAANTFEAVARDWFARLMSSKAQSHRDKVIARLENDIFPWLGKRPIAAITAPEVLACLRRIEDRGAKDTAHRAKQNCSQVFNYAVACGRAQNNPTVHLGGALAPARPGHFAAVTDPADVGPLLRALESVTATFPVKCALRIAPYVFCRPGELRTMRWKDIDLDGGEWNYIPEKREGDAGAGSNPVLHLVPLATQVIAILRELHRLTGRHEYVFPGVADRKKPMSGGTVNAALRRAGYSTRAQHTGHGFRAMARTILHEGLGFAAEAIEHQLAHRVPDPLGDAYNRTKFLTVRRQMMQDWADYLDRLRKGVDDEMCADGQPA</sequence>
<dbReference type="InterPro" id="IPR038488">
    <property type="entry name" value="Integrase_DNA-bd_sf"/>
</dbReference>
<evidence type="ECO:0000313" key="9">
    <source>
        <dbReference type="Proteomes" id="UP000236649"/>
    </source>
</evidence>
<keyword evidence="3 5" id="KW-0238">DNA-binding</keyword>
<protein>
    <submittedName>
        <fullName evidence="8">DUF4102 domain-containing protein</fullName>
    </submittedName>
</protein>
<evidence type="ECO:0000256" key="3">
    <source>
        <dbReference type="ARBA" id="ARBA00023125"/>
    </source>
</evidence>
<accession>A0AAN1J4J6</accession>
<dbReference type="InterPro" id="IPR011010">
    <property type="entry name" value="DNA_brk_join_enz"/>
</dbReference>
<evidence type="ECO:0000256" key="5">
    <source>
        <dbReference type="PROSITE-ProRule" id="PRU01248"/>
    </source>
</evidence>
<dbReference type="InterPro" id="IPR053876">
    <property type="entry name" value="Phage_int_M"/>
</dbReference>
<dbReference type="CDD" id="cd00801">
    <property type="entry name" value="INT_P4_C"/>
    <property type="match status" value="1"/>
</dbReference>
<dbReference type="InterPro" id="IPR050808">
    <property type="entry name" value="Phage_Integrase"/>
</dbReference>
<reference evidence="8 9" key="1">
    <citation type="submission" date="2018-01" db="EMBL/GenBank/DDBJ databases">
        <title>Species boundaries and ecological features among Paraburkholderia terrae DSMZ17804T, P. hospita DSMZ17164T and P. caribensis DSMZ13236T.</title>
        <authorList>
            <person name="Pratama A.A."/>
        </authorList>
    </citation>
    <scope>NUCLEOTIDE SEQUENCE [LARGE SCALE GENOMIC DNA]</scope>
    <source>
        <strain evidence="8 9">DSM 17164</strain>
    </source>
</reference>
<feature type="domain" description="Tyr recombinase" evidence="6">
    <location>
        <begin position="234"/>
        <end position="421"/>
    </location>
</feature>
<proteinExistence type="inferred from homology"/>
<dbReference type="AlphaFoldDB" id="A0AAN1J4J6"/>
<dbReference type="PROSITE" id="PS51900">
    <property type="entry name" value="CB"/>
    <property type="match status" value="1"/>
</dbReference>
<dbReference type="GO" id="GO:0003677">
    <property type="term" value="F:DNA binding"/>
    <property type="evidence" value="ECO:0007669"/>
    <property type="project" value="UniProtKB-UniRule"/>
</dbReference>
<name>A0AAN1J4J6_9BURK</name>
<dbReference type="GO" id="GO:0015074">
    <property type="term" value="P:DNA integration"/>
    <property type="evidence" value="ECO:0007669"/>
    <property type="project" value="UniProtKB-KW"/>
</dbReference>
<dbReference type="RefSeq" id="WP_090834875.1">
    <property type="nucleotide sequence ID" value="NZ_CADFGJ010000002.1"/>
</dbReference>
<dbReference type="SUPFAM" id="SSF56349">
    <property type="entry name" value="DNA breaking-rejoining enzymes"/>
    <property type="match status" value="1"/>
</dbReference>
<evidence type="ECO:0000256" key="1">
    <source>
        <dbReference type="ARBA" id="ARBA00008857"/>
    </source>
</evidence>
<evidence type="ECO:0000259" key="6">
    <source>
        <dbReference type="PROSITE" id="PS51898"/>
    </source>
</evidence>
<dbReference type="Pfam" id="PF22022">
    <property type="entry name" value="Phage_int_M"/>
    <property type="match status" value="1"/>
</dbReference>
<dbReference type="Gene3D" id="1.10.443.10">
    <property type="entry name" value="Intergrase catalytic core"/>
    <property type="match status" value="1"/>
</dbReference>
<dbReference type="PANTHER" id="PTHR30629">
    <property type="entry name" value="PROPHAGE INTEGRASE"/>
    <property type="match status" value="1"/>
</dbReference>
<dbReference type="KEGG" id="phs:C2L64_00670"/>
<dbReference type="InterPro" id="IPR044068">
    <property type="entry name" value="CB"/>
</dbReference>
<evidence type="ECO:0000313" key="8">
    <source>
        <dbReference type="EMBL" id="AUT67017.1"/>
    </source>
</evidence>
<dbReference type="InterPro" id="IPR010998">
    <property type="entry name" value="Integrase_recombinase_N"/>
</dbReference>
<dbReference type="Proteomes" id="UP000236649">
    <property type="component" value="Chromosome 1"/>
</dbReference>
<evidence type="ECO:0000256" key="4">
    <source>
        <dbReference type="ARBA" id="ARBA00023172"/>
    </source>
</evidence>
<dbReference type="GO" id="GO:0006310">
    <property type="term" value="P:DNA recombination"/>
    <property type="evidence" value="ECO:0007669"/>
    <property type="project" value="UniProtKB-KW"/>
</dbReference>
<keyword evidence="4" id="KW-0233">DNA recombination</keyword>
<dbReference type="Pfam" id="PF00589">
    <property type="entry name" value="Phage_integrase"/>
    <property type="match status" value="1"/>
</dbReference>
<organism evidence="8 9">
    <name type="scientific">Paraburkholderia hospita</name>
    <dbReference type="NCBI Taxonomy" id="169430"/>
    <lineage>
        <taxon>Bacteria</taxon>
        <taxon>Pseudomonadati</taxon>
        <taxon>Pseudomonadota</taxon>
        <taxon>Betaproteobacteria</taxon>
        <taxon>Burkholderiales</taxon>
        <taxon>Burkholderiaceae</taxon>
        <taxon>Paraburkholderia</taxon>
    </lineage>
</organism>
<comment type="similarity">
    <text evidence="1">Belongs to the 'phage' integrase family.</text>
</comment>
<dbReference type="PROSITE" id="PS51898">
    <property type="entry name" value="TYR_RECOMBINASE"/>
    <property type="match status" value="1"/>
</dbReference>
<keyword evidence="2" id="KW-0229">DNA integration</keyword>
<dbReference type="EMBL" id="CP026105">
    <property type="protein sequence ID" value="AUT67017.1"/>
    <property type="molecule type" value="Genomic_DNA"/>
</dbReference>
<gene>
    <name evidence="8" type="ORF">C2L64_00670</name>
</gene>
<evidence type="ECO:0000256" key="2">
    <source>
        <dbReference type="ARBA" id="ARBA00022908"/>
    </source>
</evidence>
<dbReference type="Gene3D" id="1.10.150.130">
    <property type="match status" value="1"/>
</dbReference>
<dbReference type="InterPro" id="IPR002104">
    <property type="entry name" value="Integrase_catalytic"/>
</dbReference>
<dbReference type="Gene3D" id="3.30.160.390">
    <property type="entry name" value="Integrase, DNA-binding domain"/>
    <property type="match status" value="1"/>
</dbReference>
<feature type="domain" description="Core-binding (CB)" evidence="7">
    <location>
        <begin position="129"/>
        <end position="210"/>
    </location>
</feature>
<dbReference type="InterPro" id="IPR013762">
    <property type="entry name" value="Integrase-like_cat_sf"/>
</dbReference>
<dbReference type="Pfam" id="PF13356">
    <property type="entry name" value="Arm-DNA-bind_3"/>
    <property type="match status" value="1"/>
</dbReference>
<dbReference type="InterPro" id="IPR025166">
    <property type="entry name" value="Integrase_DNA_bind_dom"/>
</dbReference>